<sequence>MRMRRIAYILLFSLLLVSCGTRSGYFKMEGRFLHMNQGELYVYSPDGGINGLDTIKIEAGRFSYEKPCSKPSTLIIIFPNYSSQPIFAESGEAVDVKADASHLKEMEVEGTKNNELMTKFRKQIASVSPPEEMKYAITFINDHPESPVSAYLLNRYFIQTESPDYKQAAKLLQVLMKEQPENTDLGRLQRQLTELGSLPVGSKMPKFLAKDINGKVVNNSTFQGKDIVIINTWAAWSYESLDIQRALSDAVKAGKIAAMGICIDANPKEVRQSLERDGIEFPNVCDGKLLNTPLLKTFGLNTVPDNIVIRNGKVTERNITANTIRQRYGTD</sequence>
<comment type="subcellular location">
    <subcellularLocation>
        <location evidence="1">Cell envelope</location>
    </subcellularLocation>
</comment>
<dbReference type="PANTHER" id="PTHR42852:SF6">
    <property type="entry name" value="THIOL:DISULFIDE INTERCHANGE PROTEIN DSBE"/>
    <property type="match status" value="1"/>
</dbReference>
<dbReference type="GO" id="GO:0030313">
    <property type="term" value="C:cell envelope"/>
    <property type="evidence" value="ECO:0007669"/>
    <property type="project" value="UniProtKB-SubCell"/>
</dbReference>
<protein>
    <submittedName>
        <fullName evidence="7">AhpC/TSA family protein</fullName>
    </submittedName>
</protein>
<reference evidence="7" key="1">
    <citation type="submission" date="2020-04" db="EMBL/GenBank/DDBJ databases">
        <title>Deep metagenomics examines the oral microbiome during advanced dental caries in children, revealing novel taxa and co-occurrences with host molecules.</title>
        <authorList>
            <person name="Baker J.L."/>
            <person name="Morton J.T."/>
            <person name="Dinis M."/>
            <person name="Alvarez R."/>
            <person name="Tran N.C."/>
            <person name="Knight R."/>
            <person name="Edlund A."/>
        </authorList>
    </citation>
    <scope>NUCLEOTIDE SEQUENCE</scope>
    <source>
        <strain evidence="7">JCVI_25_bin.9</strain>
    </source>
</reference>
<dbReference type="SUPFAM" id="SSF52833">
    <property type="entry name" value="Thioredoxin-like"/>
    <property type="match status" value="1"/>
</dbReference>
<dbReference type="PANTHER" id="PTHR42852">
    <property type="entry name" value="THIOL:DISULFIDE INTERCHANGE PROTEIN DSBE"/>
    <property type="match status" value="1"/>
</dbReference>
<evidence type="ECO:0000256" key="1">
    <source>
        <dbReference type="ARBA" id="ARBA00004196"/>
    </source>
</evidence>
<keyword evidence="3" id="KW-1015">Disulfide bond</keyword>
<feature type="domain" description="DUF4369" evidence="6">
    <location>
        <begin position="26"/>
        <end position="117"/>
    </location>
</feature>
<dbReference type="InterPro" id="IPR025380">
    <property type="entry name" value="DUF4369"/>
</dbReference>
<evidence type="ECO:0000256" key="3">
    <source>
        <dbReference type="ARBA" id="ARBA00023157"/>
    </source>
</evidence>
<dbReference type="Proteomes" id="UP000757461">
    <property type="component" value="Unassembled WGS sequence"/>
</dbReference>
<comment type="caution">
    <text evidence="7">The sequence shown here is derived from an EMBL/GenBank/DDBJ whole genome shotgun (WGS) entry which is preliminary data.</text>
</comment>
<accession>A0A930HZX0</accession>
<evidence type="ECO:0000259" key="6">
    <source>
        <dbReference type="Pfam" id="PF14289"/>
    </source>
</evidence>
<organism evidence="7 8">
    <name type="scientific">Prevotella histicola</name>
    <dbReference type="NCBI Taxonomy" id="470565"/>
    <lineage>
        <taxon>Bacteria</taxon>
        <taxon>Pseudomonadati</taxon>
        <taxon>Bacteroidota</taxon>
        <taxon>Bacteroidia</taxon>
        <taxon>Bacteroidales</taxon>
        <taxon>Prevotellaceae</taxon>
        <taxon>Prevotella</taxon>
    </lineage>
</organism>
<dbReference type="EMBL" id="JABZSQ010000152">
    <property type="protein sequence ID" value="MBF1415498.1"/>
    <property type="molecule type" value="Genomic_DNA"/>
</dbReference>
<evidence type="ECO:0000313" key="8">
    <source>
        <dbReference type="Proteomes" id="UP000757461"/>
    </source>
</evidence>
<evidence type="ECO:0000259" key="5">
    <source>
        <dbReference type="Pfam" id="PF08534"/>
    </source>
</evidence>
<evidence type="ECO:0000256" key="2">
    <source>
        <dbReference type="ARBA" id="ARBA00022748"/>
    </source>
</evidence>
<feature type="domain" description="Redoxin" evidence="5">
    <location>
        <begin position="200"/>
        <end position="322"/>
    </location>
</feature>
<evidence type="ECO:0000256" key="4">
    <source>
        <dbReference type="ARBA" id="ARBA00023284"/>
    </source>
</evidence>
<dbReference type="Pfam" id="PF08534">
    <property type="entry name" value="Redoxin"/>
    <property type="match status" value="1"/>
</dbReference>
<proteinExistence type="predicted"/>
<dbReference type="GO" id="GO:0016491">
    <property type="term" value="F:oxidoreductase activity"/>
    <property type="evidence" value="ECO:0007669"/>
    <property type="project" value="InterPro"/>
</dbReference>
<evidence type="ECO:0000313" key="7">
    <source>
        <dbReference type="EMBL" id="MBF1415498.1"/>
    </source>
</evidence>
<dbReference type="AlphaFoldDB" id="A0A930HZX0"/>
<keyword evidence="2" id="KW-0201">Cytochrome c-type biogenesis</keyword>
<dbReference type="InterPro" id="IPR036249">
    <property type="entry name" value="Thioredoxin-like_sf"/>
</dbReference>
<dbReference type="InterPro" id="IPR013740">
    <property type="entry name" value="Redoxin"/>
</dbReference>
<dbReference type="Gene3D" id="3.40.30.10">
    <property type="entry name" value="Glutaredoxin"/>
    <property type="match status" value="1"/>
</dbReference>
<name>A0A930HZX0_9BACT</name>
<gene>
    <name evidence="7" type="ORF">HXN33_07960</name>
</gene>
<dbReference type="PROSITE" id="PS51257">
    <property type="entry name" value="PROKAR_LIPOPROTEIN"/>
    <property type="match status" value="1"/>
</dbReference>
<dbReference type="GO" id="GO:0017004">
    <property type="term" value="P:cytochrome complex assembly"/>
    <property type="evidence" value="ECO:0007669"/>
    <property type="project" value="UniProtKB-KW"/>
</dbReference>
<dbReference type="CDD" id="cd02966">
    <property type="entry name" value="TlpA_like_family"/>
    <property type="match status" value="1"/>
</dbReference>
<dbReference type="InterPro" id="IPR050553">
    <property type="entry name" value="Thioredoxin_ResA/DsbE_sf"/>
</dbReference>
<dbReference type="Pfam" id="PF14289">
    <property type="entry name" value="DUF4369"/>
    <property type="match status" value="1"/>
</dbReference>
<keyword evidence="4" id="KW-0676">Redox-active center</keyword>